<proteinExistence type="predicted"/>
<protein>
    <submittedName>
        <fullName evidence="1">Uncharacterized protein</fullName>
    </submittedName>
</protein>
<sequence>MEPHPTLKISHILVRVQNLLLANSSNLKVCFTSGDFTTTRQKIGVGIIPGCVFSIKPFCGN</sequence>
<reference evidence="1" key="1">
    <citation type="submission" date="2014-11" db="EMBL/GenBank/DDBJ databases">
        <authorList>
            <person name="Amaro Gonzalez C."/>
        </authorList>
    </citation>
    <scope>NUCLEOTIDE SEQUENCE</scope>
</reference>
<evidence type="ECO:0000313" key="1">
    <source>
        <dbReference type="EMBL" id="JAI04266.1"/>
    </source>
</evidence>
<accession>A0A0E9XR12</accession>
<dbReference type="AlphaFoldDB" id="A0A0E9XR12"/>
<reference evidence="1" key="2">
    <citation type="journal article" date="2015" name="Fish Shellfish Immunol.">
        <title>Early steps in the European eel (Anguilla anguilla)-Vibrio vulnificus interaction in the gills: Role of the RtxA13 toxin.</title>
        <authorList>
            <person name="Callol A."/>
            <person name="Pajuelo D."/>
            <person name="Ebbesson L."/>
            <person name="Teles M."/>
            <person name="MacKenzie S."/>
            <person name="Amaro C."/>
        </authorList>
    </citation>
    <scope>NUCLEOTIDE SEQUENCE</scope>
</reference>
<dbReference type="EMBL" id="GBXM01004312">
    <property type="protein sequence ID" value="JAI04266.1"/>
    <property type="molecule type" value="Transcribed_RNA"/>
</dbReference>
<name>A0A0E9XR12_ANGAN</name>
<organism evidence="1">
    <name type="scientific">Anguilla anguilla</name>
    <name type="common">European freshwater eel</name>
    <name type="synonym">Muraena anguilla</name>
    <dbReference type="NCBI Taxonomy" id="7936"/>
    <lineage>
        <taxon>Eukaryota</taxon>
        <taxon>Metazoa</taxon>
        <taxon>Chordata</taxon>
        <taxon>Craniata</taxon>
        <taxon>Vertebrata</taxon>
        <taxon>Euteleostomi</taxon>
        <taxon>Actinopterygii</taxon>
        <taxon>Neopterygii</taxon>
        <taxon>Teleostei</taxon>
        <taxon>Anguilliformes</taxon>
        <taxon>Anguillidae</taxon>
        <taxon>Anguilla</taxon>
    </lineage>
</organism>